<proteinExistence type="predicted"/>
<dbReference type="AlphaFoldDB" id="A0A0U0RCY8"/>
<evidence type="ECO:0000256" key="1">
    <source>
        <dbReference type="SAM" id="MobiDB-lite"/>
    </source>
</evidence>
<feature type="region of interest" description="Disordered" evidence="1">
    <location>
        <begin position="1"/>
        <end position="28"/>
    </location>
</feature>
<dbReference type="Proteomes" id="UP000038802">
    <property type="component" value="Unassembled WGS sequence"/>
</dbReference>
<evidence type="ECO:0000313" key="2">
    <source>
        <dbReference type="EMBL" id="COX02410.1"/>
    </source>
</evidence>
<dbReference type="EMBL" id="CSAE01000870">
    <property type="protein sequence ID" value="COX02410.1"/>
    <property type="molecule type" value="Genomic_DNA"/>
</dbReference>
<reference evidence="3" key="1">
    <citation type="submission" date="2015-03" db="EMBL/GenBank/DDBJ databases">
        <authorList>
            <consortium name="Pathogen Informatics"/>
        </authorList>
    </citation>
    <scope>NUCLEOTIDE SEQUENCE [LARGE SCALE GENOMIC DNA]</scope>
    <source>
        <strain evidence="3">K00500041</strain>
    </source>
</reference>
<organism evidence="2 3">
    <name type="scientific">Mycobacterium tuberculosis</name>
    <dbReference type="NCBI Taxonomy" id="1773"/>
    <lineage>
        <taxon>Bacteria</taxon>
        <taxon>Bacillati</taxon>
        <taxon>Actinomycetota</taxon>
        <taxon>Actinomycetes</taxon>
        <taxon>Mycobacteriales</taxon>
        <taxon>Mycobacteriaceae</taxon>
        <taxon>Mycobacterium</taxon>
        <taxon>Mycobacterium tuberculosis complex</taxon>
    </lineage>
</organism>
<protein>
    <submittedName>
        <fullName evidence="2">Uncharacterized protein</fullName>
    </submittedName>
</protein>
<gene>
    <name evidence="2" type="ORF">ERS007703_04642</name>
</gene>
<name>A0A0U0RCY8_MYCTX</name>
<sequence>MLTGRQPQAGRVRRDTITGQPKPPPLEGIRRQLDKLRLAYHSAPIQVHTGDKPLRDGVGQRRRLGAILAQRRHRCHRNVGQRLFDRRNKATAGPDFEESAASGRLREAHTVGEPHGLPDVTSPVGR</sequence>
<feature type="region of interest" description="Disordered" evidence="1">
    <location>
        <begin position="87"/>
        <end position="126"/>
    </location>
</feature>
<evidence type="ECO:0000313" key="3">
    <source>
        <dbReference type="Proteomes" id="UP000038802"/>
    </source>
</evidence>
<accession>A0A0U0RCY8</accession>